<keyword evidence="6" id="KW-1003">Cell membrane</keyword>
<evidence type="ECO:0000313" key="8">
    <source>
        <dbReference type="Proteomes" id="UP000561045"/>
    </source>
</evidence>
<keyword evidence="8" id="KW-1185">Reference proteome</keyword>
<feature type="transmembrane region" description="Helical" evidence="6">
    <location>
        <begin position="221"/>
        <end position="241"/>
    </location>
</feature>
<organism evidence="7 8">
    <name type="scientific">Niveibacterium umoris</name>
    <dbReference type="NCBI Taxonomy" id="1193620"/>
    <lineage>
        <taxon>Bacteria</taxon>
        <taxon>Pseudomonadati</taxon>
        <taxon>Pseudomonadota</taxon>
        <taxon>Betaproteobacteria</taxon>
        <taxon>Rhodocyclales</taxon>
        <taxon>Rhodocyclaceae</taxon>
        <taxon>Niveibacterium</taxon>
    </lineage>
</organism>
<dbReference type="PANTHER" id="PTHR23427">
    <property type="entry name" value="SURFEIT LOCUS PROTEIN"/>
    <property type="match status" value="1"/>
</dbReference>
<dbReference type="PROSITE" id="PS50895">
    <property type="entry name" value="SURF1"/>
    <property type="match status" value="1"/>
</dbReference>
<keyword evidence="4 6" id="KW-1133">Transmembrane helix</keyword>
<dbReference type="AlphaFoldDB" id="A0A840BNA3"/>
<dbReference type="PANTHER" id="PTHR23427:SF2">
    <property type="entry name" value="SURFEIT LOCUS PROTEIN 1"/>
    <property type="match status" value="1"/>
</dbReference>
<dbReference type="GO" id="GO:0005886">
    <property type="term" value="C:plasma membrane"/>
    <property type="evidence" value="ECO:0007669"/>
    <property type="project" value="UniProtKB-SubCell"/>
</dbReference>
<evidence type="ECO:0000256" key="3">
    <source>
        <dbReference type="ARBA" id="ARBA00022692"/>
    </source>
</evidence>
<name>A0A840BNA3_9RHOO</name>
<evidence type="ECO:0000256" key="4">
    <source>
        <dbReference type="ARBA" id="ARBA00022989"/>
    </source>
</evidence>
<proteinExistence type="inferred from homology"/>
<dbReference type="InterPro" id="IPR045214">
    <property type="entry name" value="Surf1/Surf4"/>
</dbReference>
<comment type="caution">
    <text evidence="7">The sequence shown here is derived from an EMBL/GenBank/DDBJ whole genome shotgun (WGS) entry which is preliminary data.</text>
</comment>
<evidence type="ECO:0000256" key="6">
    <source>
        <dbReference type="RuleBase" id="RU363076"/>
    </source>
</evidence>
<keyword evidence="5 6" id="KW-0472">Membrane</keyword>
<protein>
    <recommendedName>
        <fullName evidence="6">SURF1-like protein</fullName>
    </recommendedName>
</protein>
<comment type="similarity">
    <text evidence="2 6">Belongs to the SURF1 family.</text>
</comment>
<dbReference type="Proteomes" id="UP000561045">
    <property type="component" value="Unassembled WGS sequence"/>
</dbReference>
<evidence type="ECO:0000256" key="1">
    <source>
        <dbReference type="ARBA" id="ARBA00004370"/>
    </source>
</evidence>
<dbReference type="InterPro" id="IPR002994">
    <property type="entry name" value="Surf1/Shy1"/>
</dbReference>
<evidence type="ECO:0000313" key="7">
    <source>
        <dbReference type="EMBL" id="MBB4013028.1"/>
    </source>
</evidence>
<dbReference type="RefSeq" id="WP_221229526.1">
    <property type="nucleotide sequence ID" value="NZ_BAABLE010000011.1"/>
</dbReference>
<sequence length="249" mass="26884">MTTQFSAQVAAPVTQSHGWRRPAAIALGVLATAAFIALGNWQLNRAAFKAALLARFGAAESAQAVPLPQAGELAQREALRVAVSGVWLADRTAWLDNRTYNGRAGMQLLTPLRLADGQLLYVNRGWAPLGGDRARLPQAPLATGVVELQGVAVRADGGGFTLAGGDAREAVWSHVDLAQLVRHAGGQKVYPRILELETDLHDGLVRAWAPPAQGPERHRAYALQWFSFAAIAAALTIYWAWRSRRRDEA</sequence>
<evidence type="ECO:0000256" key="2">
    <source>
        <dbReference type="ARBA" id="ARBA00007165"/>
    </source>
</evidence>
<gene>
    <name evidence="7" type="ORF">GGR36_002336</name>
</gene>
<keyword evidence="3 6" id="KW-0812">Transmembrane</keyword>
<dbReference type="CDD" id="cd06662">
    <property type="entry name" value="SURF1"/>
    <property type="match status" value="1"/>
</dbReference>
<dbReference type="EMBL" id="JACIET010000001">
    <property type="protein sequence ID" value="MBB4013028.1"/>
    <property type="molecule type" value="Genomic_DNA"/>
</dbReference>
<dbReference type="Pfam" id="PF02104">
    <property type="entry name" value="SURF1"/>
    <property type="match status" value="1"/>
</dbReference>
<reference evidence="7 8" key="1">
    <citation type="submission" date="2020-08" db="EMBL/GenBank/DDBJ databases">
        <title>Genomic Encyclopedia of Type Strains, Phase IV (KMG-IV): sequencing the most valuable type-strain genomes for metagenomic binning, comparative biology and taxonomic classification.</title>
        <authorList>
            <person name="Goeker M."/>
        </authorList>
    </citation>
    <scope>NUCLEOTIDE SEQUENCE [LARGE SCALE GENOMIC DNA]</scope>
    <source>
        <strain evidence="7 8">DSM 106739</strain>
    </source>
</reference>
<comment type="subcellular location">
    <subcellularLocation>
        <location evidence="6">Cell membrane</location>
        <topology evidence="6">Multi-pass membrane protein</topology>
    </subcellularLocation>
    <subcellularLocation>
        <location evidence="1">Membrane</location>
    </subcellularLocation>
</comment>
<accession>A0A840BNA3</accession>
<evidence type="ECO:0000256" key="5">
    <source>
        <dbReference type="ARBA" id="ARBA00023136"/>
    </source>
</evidence>
<feature type="transmembrane region" description="Helical" evidence="6">
    <location>
        <begin position="23"/>
        <end position="43"/>
    </location>
</feature>